<keyword evidence="2" id="KW-1185">Reference proteome</keyword>
<dbReference type="AlphaFoldDB" id="A0A5B9Y4P4"/>
<accession>A0A5B9Y4P4</accession>
<dbReference type="KEGG" id="schi:SCHIN_v1c05460"/>
<sequence>MKKTKFEQSPLYLEIQSNGQIVYEAYYNFLKDVFEKEPESRHYFYEEKIADKATEILLPREKVSVEAAHNIFNKLNAEGFEESMIEIGVFSNEQD</sequence>
<gene>
    <name evidence="1" type="ORF">SCHIN_v1c05460</name>
</gene>
<dbReference type="EMBL" id="CP043026">
    <property type="protein sequence ID" value="QEH61743.1"/>
    <property type="molecule type" value="Genomic_DNA"/>
</dbReference>
<evidence type="ECO:0000313" key="2">
    <source>
        <dbReference type="Proteomes" id="UP000323144"/>
    </source>
</evidence>
<dbReference type="RefSeq" id="WP_166508129.1">
    <property type="nucleotide sequence ID" value="NZ_CP043026.1"/>
</dbReference>
<proteinExistence type="predicted"/>
<name>A0A5B9Y4P4_9MOLU</name>
<organism evidence="1 2">
    <name type="scientific">Spiroplasma chinense</name>
    <dbReference type="NCBI Taxonomy" id="216932"/>
    <lineage>
        <taxon>Bacteria</taxon>
        <taxon>Bacillati</taxon>
        <taxon>Mycoplasmatota</taxon>
        <taxon>Mollicutes</taxon>
        <taxon>Entomoplasmatales</taxon>
        <taxon>Spiroplasmataceae</taxon>
        <taxon>Spiroplasma</taxon>
    </lineage>
</organism>
<evidence type="ECO:0000313" key="1">
    <source>
        <dbReference type="EMBL" id="QEH61743.1"/>
    </source>
</evidence>
<protein>
    <submittedName>
        <fullName evidence="1">Uncharacterized protein</fullName>
    </submittedName>
</protein>
<dbReference type="Proteomes" id="UP000323144">
    <property type="component" value="Chromosome"/>
</dbReference>
<reference evidence="1 2" key="1">
    <citation type="submission" date="2019-08" db="EMBL/GenBank/DDBJ databases">
        <title>Complete genome sequence of Spiroplasma chinense CCH (DSM 19755).</title>
        <authorList>
            <person name="Shen H.-Y."/>
            <person name="Lin Y.-C."/>
            <person name="Chou L."/>
            <person name="Kuo C.-H."/>
        </authorList>
    </citation>
    <scope>NUCLEOTIDE SEQUENCE [LARGE SCALE GENOMIC DNA]</scope>
    <source>
        <strain evidence="1 2">CCH</strain>
    </source>
</reference>